<dbReference type="Pfam" id="PF18962">
    <property type="entry name" value="Por_Secre_tail"/>
    <property type="match status" value="1"/>
</dbReference>
<organism evidence="4 5">
    <name type="scientific">Lishizhenia tianjinensis</name>
    <dbReference type="NCBI Taxonomy" id="477690"/>
    <lineage>
        <taxon>Bacteria</taxon>
        <taxon>Pseudomonadati</taxon>
        <taxon>Bacteroidota</taxon>
        <taxon>Flavobacteriia</taxon>
        <taxon>Flavobacteriales</taxon>
        <taxon>Crocinitomicaceae</taxon>
        <taxon>Lishizhenia</taxon>
    </lineage>
</organism>
<dbReference type="InterPro" id="IPR026444">
    <property type="entry name" value="Secre_tail"/>
</dbReference>
<accession>A0A1I6YZU4</accession>
<feature type="domain" description="PA" evidence="2">
    <location>
        <begin position="58"/>
        <end position="141"/>
    </location>
</feature>
<dbReference type="STRING" id="477690.SAMN05216474_1320"/>
<sequence>MCSMLITTLSFGQVIFSVESPASIGGSKDMTYAPTTTWTNTPDLTDPANAVLGTLAFAKDASTGDSLNCMQTVTNVTGKVAVLYRGSCEFGTKALNAEQAGAIAVVIINNQAGGPVGMGAGADGPSVTIPVVMIGDLDGAIIVNEMANGPVDVFIGNKSGFYANDLGLKAGNVVRAQHYATPQLLAQNDTEFDIQTGAYVYNFGFNNQTNVTLNATVTLNGTTLYDETSSAFSLLAQDSVFVSLPVFNEPTYAQGNYEMVYTISSDSTDNYAGDNSVNADFQITDRIISYASLDANGLPNNSGGFRPSTGADFTACMAYRNDNASRMGVEGMYFTAITGASSGAVLTGEPFIVSAFQWDDQFTDLNDANAGVNSYSQVAFTEYIFEGDYQDSSVFAKFDDAFVMLDNQRYLFCVYTGNSDVFIGYDPNVDYTTNIEDVYLQPQAPNLSSQWFLAGFGFEETPAFALKTFPADELGLDLIEEDINVTAFPSPANTNLTVSFNDNEVSTITMVDMTGKTVKDIAVSAQAENTVINVQDLENGVYMLNVSLANGAKKVINVVVNH</sequence>
<protein>
    <submittedName>
        <fullName evidence="4">Por secretion system C-terminal sorting domain-containing protein</fullName>
    </submittedName>
</protein>
<dbReference type="SUPFAM" id="SSF52025">
    <property type="entry name" value="PA domain"/>
    <property type="match status" value="1"/>
</dbReference>
<dbReference type="AlphaFoldDB" id="A0A1I6YZU4"/>
<evidence type="ECO:0000259" key="2">
    <source>
        <dbReference type="Pfam" id="PF02225"/>
    </source>
</evidence>
<feature type="domain" description="Secretion system C-terminal sorting" evidence="3">
    <location>
        <begin position="488"/>
        <end position="555"/>
    </location>
</feature>
<dbReference type="NCBIfam" id="TIGR04183">
    <property type="entry name" value="Por_Secre_tail"/>
    <property type="match status" value="1"/>
</dbReference>
<evidence type="ECO:0000313" key="5">
    <source>
        <dbReference type="Proteomes" id="UP000236454"/>
    </source>
</evidence>
<dbReference type="Proteomes" id="UP000236454">
    <property type="component" value="Unassembled WGS sequence"/>
</dbReference>
<dbReference type="InterPro" id="IPR003137">
    <property type="entry name" value="PA_domain"/>
</dbReference>
<dbReference type="InterPro" id="IPR046450">
    <property type="entry name" value="PA_dom_sf"/>
</dbReference>
<reference evidence="4 5" key="1">
    <citation type="submission" date="2016-10" db="EMBL/GenBank/DDBJ databases">
        <authorList>
            <person name="de Groot N.N."/>
        </authorList>
    </citation>
    <scope>NUCLEOTIDE SEQUENCE [LARGE SCALE GENOMIC DNA]</scope>
    <source>
        <strain evidence="4 5">CGMCC 1.7005</strain>
    </source>
</reference>
<keyword evidence="5" id="KW-1185">Reference proteome</keyword>
<evidence type="ECO:0000256" key="1">
    <source>
        <dbReference type="ARBA" id="ARBA00022729"/>
    </source>
</evidence>
<dbReference type="CDD" id="cd04818">
    <property type="entry name" value="PA_subtilisin_1"/>
    <property type="match status" value="1"/>
</dbReference>
<evidence type="ECO:0000259" key="3">
    <source>
        <dbReference type="Pfam" id="PF18962"/>
    </source>
</evidence>
<dbReference type="Gene3D" id="3.50.30.30">
    <property type="match status" value="1"/>
</dbReference>
<evidence type="ECO:0000313" key="4">
    <source>
        <dbReference type="EMBL" id="SFT55944.1"/>
    </source>
</evidence>
<gene>
    <name evidence="4" type="ORF">SAMN05216474_1320</name>
</gene>
<dbReference type="Pfam" id="PF02225">
    <property type="entry name" value="PA"/>
    <property type="match status" value="1"/>
</dbReference>
<name>A0A1I6YZU4_9FLAO</name>
<dbReference type="EMBL" id="FPAS01000001">
    <property type="protein sequence ID" value="SFT55944.1"/>
    <property type="molecule type" value="Genomic_DNA"/>
</dbReference>
<proteinExistence type="predicted"/>
<keyword evidence="1" id="KW-0732">Signal</keyword>